<proteinExistence type="predicted"/>
<reference evidence="2" key="1">
    <citation type="submission" date="2023-07" db="EMBL/GenBank/DDBJ databases">
        <title>30 novel species of actinomycetes from the DSMZ collection.</title>
        <authorList>
            <person name="Nouioui I."/>
        </authorList>
    </citation>
    <scope>NUCLEOTIDE SEQUENCE [LARGE SCALE GENOMIC DNA]</scope>
    <source>
        <strain evidence="2">DSM 41982</strain>
    </source>
</reference>
<dbReference type="Proteomes" id="UP001183607">
    <property type="component" value="Unassembled WGS sequence"/>
</dbReference>
<comment type="caution">
    <text evidence="1">The sequence shown here is derived from an EMBL/GenBank/DDBJ whole genome shotgun (WGS) entry which is preliminary data.</text>
</comment>
<evidence type="ECO:0000313" key="2">
    <source>
        <dbReference type="Proteomes" id="UP001183607"/>
    </source>
</evidence>
<evidence type="ECO:0000313" key="1">
    <source>
        <dbReference type="EMBL" id="MDT0415500.1"/>
    </source>
</evidence>
<organism evidence="1 2">
    <name type="scientific">Streptomyces evansiae</name>
    <dbReference type="NCBI Taxonomy" id="3075535"/>
    <lineage>
        <taxon>Bacteria</taxon>
        <taxon>Bacillati</taxon>
        <taxon>Actinomycetota</taxon>
        <taxon>Actinomycetes</taxon>
        <taxon>Kitasatosporales</taxon>
        <taxon>Streptomycetaceae</taxon>
        <taxon>Streptomyces</taxon>
    </lineage>
</organism>
<accession>A0ABD5E5D2</accession>
<dbReference type="PANTHER" id="PTHR36974:SF1">
    <property type="entry name" value="DOXX FAMILY MEMBRANE PROTEIN"/>
    <property type="match status" value="1"/>
</dbReference>
<protein>
    <recommendedName>
        <fullName evidence="3">DoxX family membrane protein</fullName>
    </recommendedName>
</protein>
<dbReference type="EMBL" id="JAVRER010000009">
    <property type="protein sequence ID" value="MDT0415500.1"/>
    <property type="molecule type" value="Genomic_DNA"/>
</dbReference>
<name>A0ABD5E5D2_9ACTN</name>
<dbReference type="AlphaFoldDB" id="A0ABD5E5D2"/>
<evidence type="ECO:0008006" key="3">
    <source>
        <dbReference type="Google" id="ProtNLM"/>
    </source>
</evidence>
<dbReference type="PANTHER" id="PTHR36974">
    <property type="entry name" value="MEMBRANE PROTEIN-RELATED"/>
    <property type="match status" value="1"/>
</dbReference>
<sequence>MSRPDTSATLLAGLLIGAGALHFARPAPFDAIVPRNLPGSPRTWTRLSGVAECAVGAAVAVPATRSRGALAAAGLFLAVLPANIRMARDWDDRPTPYRAAAWARVPLQAPLIGWALRLSARTGR</sequence>
<dbReference type="RefSeq" id="WP_007830275.1">
    <property type="nucleotide sequence ID" value="NZ_JAVRER010000009.1"/>
</dbReference>
<gene>
    <name evidence="1" type="ORF">RM574_08350</name>
</gene>